<accession>A0ABV2SAP2</accession>
<reference evidence="1 2" key="1">
    <citation type="submission" date="2024-06" db="EMBL/GenBank/DDBJ databases">
        <title>Genomic Encyclopedia of Type Strains, Phase V (KMG-V): Genome sequencing to study the core and pangenomes of soil and plant-associated prokaryotes.</title>
        <authorList>
            <person name="Whitman W."/>
        </authorList>
    </citation>
    <scope>NUCLEOTIDE SEQUENCE [LARGE SCALE GENOMIC DNA]</scope>
    <source>
        <strain evidence="1 2">NE40</strain>
    </source>
</reference>
<dbReference type="EMBL" id="JBEWTB010000001">
    <property type="protein sequence ID" value="MET4754825.1"/>
    <property type="molecule type" value="Genomic_DNA"/>
</dbReference>
<dbReference type="Proteomes" id="UP001549366">
    <property type="component" value="Unassembled WGS sequence"/>
</dbReference>
<dbReference type="Pfam" id="PF14891">
    <property type="entry name" value="Peptidase_M91"/>
    <property type="match status" value="1"/>
</dbReference>
<gene>
    <name evidence="1" type="ORF">V5J35_000017</name>
</gene>
<dbReference type="RefSeq" id="WP_354011627.1">
    <property type="nucleotide sequence ID" value="NZ_JBEWTA010000003.1"/>
</dbReference>
<comment type="caution">
    <text evidence="1">The sequence shown here is derived from an EMBL/GenBank/DDBJ whole genome shotgun (WGS) entry which is preliminary data.</text>
</comment>
<name>A0ABV2SAP2_9GAMM</name>
<sequence>MAIDYTAPNGLVIVKIGGDDNFQTRVTRSLDKIGQTTAGQALFSGLMANRNNRKYCTIHPATGSCCECMSDSDKSRTKLAQSIFDYTDRFPAELSACIQVPSANLTIDSLATKINATPVYDIRGLPNTAPSQLNVTGDHIRDWIMGVTEFPAPFTNVNADKLVRVLLTALWPAARTRPGEGGHARVKWNENSASIGLTTGVRQVRSKSIGLAHELVHAYYTGRGLQMGLDNPEPLDGVPTVTSAALYEYMCVGLGIWSDEPISENKIRDQWRSVTKNTLLNGSVKVSYGETALRPCY</sequence>
<protein>
    <recommendedName>
        <fullName evidence="3">NleD-like pathogen effector protein (Putative zinc metallopeptidase)</fullName>
    </recommendedName>
</protein>
<evidence type="ECO:0008006" key="3">
    <source>
        <dbReference type="Google" id="ProtNLM"/>
    </source>
</evidence>
<keyword evidence="2" id="KW-1185">Reference proteome</keyword>
<evidence type="ECO:0000313" key="1">
    <source>
        <dbReference type="EMBL" id="MET4754825.1"/>
    </source>
</evidence>
<organism evidence="1 2">
    <name type="scientific">Endozoicomonas lisbonensis</name>
    <dbReference type="NCBI Taxonomy" id="3120522"/>
    <lineage>
        <taxon>Bacteria</taxon>
        <taxon>Pseudomonadati</taxon>
        <taxon>Pseudomonadota</taxon>
        <taxon>Gammaproteobacteria</taxon>
        <taxon>Oceanospirillales</taxon>
        <taxon>Endozoicomonadaceae</taxon>
        <taxon>Endozoicomonas</taxon>
    </lineage>
</organism>
<dbReference type="InterPro" id="IPR028208">
    <property type="entry name" value="Effector_pro_NleD-like"/>
</dbReference>
<evidence type="ECO:0000313" key="2">
    <source>
        <dbReference type="Proteomes" id="UP001549366"/>
    </source>
</evidence>
<proteinExistence type="predicted"/>